<accession>A0A7C1T5Q8</accession>
<gene>
    <name evidence="13" type="ORF">ENI13_01930</name>
</gene>
<dbReference type="InterPro" id="IPR012338">
    <property type="entry name" value="Beta-lactam/transpept-like"/>
</dbReference>
<evidence type="ECO:0000256" key="6">
    <source>
        <dbReference type="ARBA" id="ARBA00022984"/>
    </source>
</evidence>
<evidence type="ECO:0000256" key="8">
    <source>
        <dbReference type="ARBA" id="ARBA00023136"/>
    </source>
</evidence>
<proteinExistence type="predicted"/>
<dbReference type="InterPro" id="IPR050515">
    <property type="entry name" value="Beta-lactam/transpept"/>
</dbReference>
<evidence type="ECO:0000259" key="11">
    <source>
        <dbReference type="Pfam" id="PF00905"/>
    </source>
</evidence>
<keyword evidence="3" id="KW-1003">Cell membrane</keyword>
<dbReference type="SUPFAM" id="SSF56519">
    <property type="entry name" value="Penicillin binding protein dimerisation domain"/>
    <property type="match status" value="1"/>
</dbReference>
<sequence length="523" mass="58142">MFGLPFFKDKRLFIKRPSKEVEFQEIFLDKLAADQQESEGGFERKIEIPISQLVLRLLYVGFAVIVAVFFFRTGYLQVAKGGELSVKAQQNAVRSIPIAAERGVIYDASGRQLVFNRPSFDLVCDKWEIPQGRDEREEMFKELAGVSDFSLEDLKNAFDRQPSSSMLIGENLSHEELIMVETRIDNLQGCWVQENTIREYVQGSTLSHLLGYTAKVSPKELQEFSGYGVTDQIGKVGLERSYESVLRGEPGAQLSERDAYGRIVKDKGKTPSSPGDSIVLWMDLGLQQRAAKALSDTLERIGSKKGVVIAMDPRSGGVLALVSMPGFNSNSFSGGISQKDFAKIMEDPAKPLFNRAIGGLYPTGSTIKPLVASAALQEDIIDADELMFTEGFIEIQNRYDPEIVYRYPDWKNHGWVDMRDAIAVSSNVYFYTIGGGFGQQEGLGPSRITQYLSLFGWGEETGIDIPGEREGLLPTPEWKQEVKGEGWWDGDTYLLSIGQGDLLATPLQVVRAFATIANRGTLF</sequence>
<dbReference type="GO" id="GO:0071972">
    <property type="term" value="F:peptidoglycan L,D-transpeptidase activity"/>
    <property type="evidence" value="ECO:0007669"/>
    <property type="project" value="TreeGrafter"/>
</dbReference>
<evidence type="ECO:0000259" key="12">
    <source>
        <dbReference type="Pfam" id="PF03717"/>
    </source>
</evidence>
<comment type="subcellular location">
    <subcellularLocation>
        <location evidence="2">Cell membrane</location>
    </subcellularLocation>
    <subcellularLocation>
        <location evidence="1">Membrane</location>
        <topology evidence="1">Single-pass membrane protein</topology>
    </subcellularLocation>
</comment>
<evidence type="ECO:0000256" key="1">
    <source>
        <dbReference type="ARBA" id="ARBA00004167"/>
    </source>
</evidence>
<feature type="domain" description="Penicillin-binding protein transpeptidase" evidence="11">
    <location>
        <begin position="306"/>
        <end position="522"/>
    </location>
</feature>
<evidence type="ECO:0000256" key="3">
    <source>
        <dbReference type="ARBA" id="ARBA00022475"/>
    </source>
</evidence>
<evidence type="ECO:0000256" key="2">
    <source>
        <dbReference type="ARBA" id="ARBA00004236"/>
    </source>
</evidence>
<name>A0A7C1T5Q8_UNCC3</name>
<feature type="domain" description="Penicillin-binding protein dimerisation" evidence="12">
    <location>
        <begin position="98"/>
        <end position="266"/>
    </location>
</feature>
<evidence type="ECO:0000256" key="10">
    <source>
        <dbReference type="SAM" id="Phobius"/>
    </source>
</evidence>
<dbReference type="Gene3D" id="3.90.1310.10">
    <property type="entry name" value="Penicillin-binding protein 2a (Domain 2)"/>
    <property type="match status" value="1"/>
</dbReference>
<evidence type="ECO:0000256" key="4">
    <source>
        <dbReference type="ARBA" id="ARBA00022692"/>
    </source>
</evidence>
<dbReference type="GO" id="GO:0008658">
    <property type="term" value="F:penicillin binding"/>
    <property type="evidence" value="ECO:0007669"/>
    <property type="project" value="InterPro"/>
</dbReference>
<dbReference type="Proteomes" id="UP000885695">
    <property type="component" value="Unassembled WGS sequence"/>
</dbReference>
<dbReference type="SUPFAM" id="SSF56601">
    <property type="entry name" value="beta-lactamase/transpeptidase-like"/>
    <property type="match status" value="1"/>
</dbReference>
<reference evidence="13" key="1">
    <citation type="journal article" date="2020" name="mSystems">
        <title>Genome- and Community-Level Interaction Insights into Carbon Utilization and Element Cycling Functions of Hydrothermarchaeota in Hydrothermal Sediment.</title>
        <authorList>
            <person name="Zhou Z."/>
            <person name="Liu Y."/>
            <person name="Xu W."/>
            <person name="Pan J."/>
            <person name="Luo Z.H."/>
            <person name="Li M."/>
        </authorList>
    </citation>
    <scope>NUCLEOTIDE SEQUENCE [LARGE SCALE GENOMIC DNA]</scope>
    <source>
        <strain evidence="13">HyVt-369</strain>
    </source>
</reference>
<dbReference type="Pfam" id="PF00905">
    <property type="entry name" value="Transpeptidase"/>
    <property type="match status" value="1"/>
</dbReference>
<dbReference type="GO" id="GO:0071555">
    <property type="term" value="P:cell wall organization"/>
    <property type="evidence" value="ECO:0007669"/>
    <property type="project" value="UniProtKB-KW"/>
</dbReference>
<dbReference type="PANTHER" id="PTHR30627">
    <property type="entry name" value="PEPTIDOGLYCAN D,D-TRANSPEPTIDASE"/>
    <property type="match status" value="1"/>
</dbReference>
<comment type="caution">
    <text evidence="13">The sequence shown here is derived from an EMBL/GenBank/DDBJ whole genome shotgun (WGS) entry which is preliminary data.</text>
</comment>
<keyword evidence="5" id="KW-0133">Cell shape</keyword>
<dbReference type="Pfam" id="PF03717">
    <property type="entry name" value="PBP_dimer"/>
    <property type="match status" value="1"/>
</dbReference>
<dbReference type="GO" id="GO:0005886">
    <property type="term" value="C:plasma membrane"/>
    <property type="evidence" value="ECO:0007669"/>
    <property type="project" value="UniProtKB-SubCell"/>
</dbReference>
<feature type="transmembrane region" description="Helical" evidence="10">
    <location>
        <begin position="53"/>
        <end position="71"/>
    </location>
</feature>
<keyword evidence="8 10" id="KW-0472">Membrane</keyword>
<dbReference type="GO" id="GO:0009252">
    <property type="term" value="P:peptidoglycan biosynthetic process"/>
    <property type="evidence" value="ECO:0007669"/>
    <property type="project" value="UniProtKB-KW"/>
</dbReference>
<organism evidence="13">
    <name type="scientific">candidate division CPR3 bacterium</name>
    <dbReference type="NCBI Taxonomy" id="2268181"/>
    <lineage>
        <taxon>Bacteria</taxon>
        <taxon>Bacteria division CPR3</taxon>
    </lineage>
</organism>
<evidence type="ECO:0000313" key="13">
    <source>
        <dbReference type="EMBL" id="HEB13719.1"/>
    </source>
</evidence>
<dbReference type="PANTHER" id="PTHR30627:SF2">
    <property type="entry name" value="PEPTIDOGLYCAN D,D-TRANSPEPTIDASE MRDA"/>
    <property type="match status" value="1"/>
</dbReference>
<feature type="non-terminal residue" evidence="13">
    <location>
        <position position="523"/>
    </location>
</feature>
<keyword evidence="6" id="KW-0573">Peptidoglycan synthesis</keyword>
<dbReference type="AlphaFoldDB" id="A0A7C1T5Q8"/>
<dbReference type="EMBL" id="DRHL01000112">
    <property type="protein sequence ID" value="HEB13719.1"/>
    <property type="molecule type" value="Genomic_DNA"/>
</dbReference>
<evidence type="ECO:0000256" key="7">
    <source>
        <dbReference type="ARBA" id="ARBA00022989"/>
    </source>
</evidence>
<evidence type="ECO:0000256" key="5">
    <source>
        <dbReference type="ARBA" id="ARBA00022960"/>
    </source>
</evidence>
<dbReference type="InterPro" id="IPR001460">
    <property type="entry name" value="PCN-bd_Tpept"/>
</dbReference>
<dbReference type="GO" id="GO:0008360">
    <property type="term" value="P:regulation of cell shape"/>
    <property type="evidence" value="ECO:0007669"/>
    <property type="project" value="UniProtKB-KW"/>
</dbReference>
<dbReference type="Gene3D" id="3.40.710.10">
    <property type="entry name" value="DD-peptidase/beta-lactamase superfamily"/>
    <property type="match status" value="1"/>
</dbReference>
<keyword evidence="9" id="KW-0961">Cell wall biogenesis/degradation</keyword>
<dbReference type="InterPro" id="IPR005311">
    <property type="entry name" value="PBP_dimer"/>
</dbReference>
<keyword evidence="7 10" id="KW-1133">Transmembrane helix</keyword>
<protein>
    <recommendedName>
        <fullName evidence="14">Penicillin-binding protein 2</fullName>
    </recommendedName>
</protein>
<dbReference type="InterPro" id="IPR036138">
    <property type="entry name" value="PBP_dimer_sf"/>
</dbReference>
<evidence type="ECO:0000256" key="9">
    <source>
        <dbReference type="ARBA" id="ARBA00023316"/>
    </source>
</evidence>
<keyword evidence="4 10" id="KW-0812">Transmembrane</keyword>
<evidence type="ECO:0008006" key="14">
    <source>
        <dbReference type="Google" id="ProtNLM"/>
    </source>
</evidence>